<evidence type="ECO:0000313" key="2">
    <source>
        <dbReference type="EMBL" id="KAF7113504.1"/>
    </source>
</evidence>
<sequence length="400" mass="45199">MPPQQLEQLPQQLEQLPQQLEQQIAVAVPVVRPRSERRASIEARAWITNVIKSGGVGPVRRPPRRRGQGQGQGQVLFGGVDNEDLQEDLQPQEEVAQEEVAQEEVAQGEVAQGEVAQVEVAQVEVAQGEVAQGEVAQVEVAQEEEDIGGSGESPGSIDDQQEMQPDIEKELEETKEKLEEAKGPLFRLFLSRAYSLCSVLQAILEGLPIEHEPMDISKLEELCVDNMLTKWGFQHVDRPLFDAAQKQLLNECMGEFVSLVESERKLHLKVSVNNEADRPAFGLRFGLQTYNHWQHLVTKYEGLIKEKHRLMQHSSCFNLRFNLSFKLILSIETSEPSLSLIHGLCYFSVNSPCFYEKLEFELMDSYCNLWALIQHPLHKLRVSFQVKEYAYGGCEVHSDG</sequence>
<feature type="region of interest" description="Disordered" evidence="1">
    <location>
        <begin position="140"/>
        <end position="161"/>
    </location>
</feature>
<organism evidence="2 3">
    <name type="scientific">Rhododendron simsii</name>
    <name type="common">Sims's rhododendron</name>
    <dbReference type="NCBI Taxonomy" id="118357"/>
    <lineage>
        <taxon>Eukaryota</taxon>
        <taxon>Viridiplantae</taxon>
        <taxon>Streptophyta</taxon>
        <taxon>Embryophyta</taxon>
        <taxon>Tracheophyta</taxon>
        <taxon>Spermatophyta</taxon>
        <taxon>Magnoliopsida</taxon>
        <taxon>eudicotyledons</taxon>
        <taxon>Gunneridae</taxon>
        <taxon>Pentapetalae</taxon>
        <taxon>asterids</taxon>
        <taxon>Ericales</taxon>
        <taxon>Ericaceae</taxon>
        <taxon>Ericoideae</taxon>
        <taxon>Rhodoreae</taxon>
        <taxon>Rhododendron</taxon>
    </lineage>
</organism>
<dbReference type="Proteomes" id="UP000626092">
    <property type="component" value="Unassembled WGS sequence"/>
</dbReference>
<dbReference type="EMBL" id="WJXA01000277">
    <property type="protein sequence ID" value="KAF7113504.1"/>
    <property type="molecule type" value="Genomic_DNA"/>
</dbReference>
<proteinExistence type="predicted"/>
<comment type="caution">
    <text evidence="2">The sequence shown here is derived from an EMBL/GenBank/DDBJ whole genome shotgun (WGS) entry which is preliminary data.</text>
</comment>
<evidence type="ECO:0000313" key="3">
    <source>
        <dbReference type="Proteomes" id="UP000626092"/>
    </source>
</evidence>
<feature type="region of interest" description="Disordered" evidence="1">
    <location>
        <begin position="53"/>
        <end position="77"/>
    </location>
</feature>
<accession>A0A834FYB3</accession>
<name>A0A834FYB3_RHOSS</name>
<reference evidence="2" key="1">
    <citation type="submission" date="2019-11" db="EMBL/GenBank/DDBJ databases">
        <authorList>
            <person name="Liu Y."/>
            <person name="Hou J."/>
            <person name="Li T.-Q."/>
            <person name="Guan C.-H."/>
            <person name="Wu X."/>
            <person name="Wu H.-Z."/>
            <person name="Ling F."/>
            <person name="Zhang R."/>
            <person name="Shi X.-G."/>
            <person name="Ren J.-P."/>
            <person name="Chen E.-F."/>
            <person name="Sun J.-M."/>
        </authorList>
    </citation>
    <scope>NUCLEOTIDE SEQUENCE</scope>
    <source>
        <strain evidence="2">Adult_tree_wgs_1</strain>
        <tissue evidence="2">Leaves</tissue>
    </source>
</reference>
<protein>
    <submittedName>
        <fullName evidence="2">Uncharacterized protein</fullName>
    </submittedName>
</protein>
<evidence type="ECO:0000256" key="1">
    <source>
        <dbReference type="SAM" id="MobiDB-lite"/>
    </source>
</evidence>
<dbReference type="AlphaFoldDB" id="A0A834FYB3"/>
<gene>
    <name evidence="2" type="ORF">RHSIM_RhsimUnG0116500</name>
</gene>
<keyword evidence="3" id="KW-1185">Reference proteome</keyword>